<evidence type="ECO:0000313" key="1">
    <source>
        <dbReference type="EMBL" id="MED6224664.1"/>
    </source>
</evidence>
<gene>
    <name evidence="1" type="ORF">PIB30_086303</name>
</gene>
<evidence type="ECO:0000313" key="2">
    <source>
        <dbReference type="Proteomes" id="UP001341840"/>
    </source>
</evidence>
<keyword evidence="2" id="KW-1185">Reference proteome</keyword>
<organism evidence="1 2">
    <name type="scientific">Stylosanthes scabra</name>
    <dbReference type="NCBI Taxonomy" id="79078"/>
    <lineage>
        <taxon>Eukaryota</taxon>
        <taxon>Viridiplantae</taxon>
        <taxon>Streptophyta</taxon>
        <taxon>Embryophyta</taxon>
        <taxon>Tracheophyta</taxon>
        <taxon>Spermatophyta</taxon>
        <taxon>Magnoliopsida</taxon>
        <taxon>eudicotyledons</taxon>
        <taxon>Gunneridae</taxon>
        <taxon>Pentapetalae</taxon>
        <taxon>rosids</taxon>
        <taxon>fabids</taxon>
        <taxon>Fabales</taxon>
        <taxon>Fabaceae</taxon>
        <taxon>Papilionoideae</taxon>
        <taxon>50 kb inversion clade</taxon>
        <taxon>dalbergioids sensu lato</taxon>
        <taxon>Dalbergieae</taxon>
        <taxon>Pterocarpus clade</taxon>
        <taxon>Stylosanthes</taxon>
    </lineage>
</organism>
<protein>
    <submittedName>
        <fullName evidence="1">Uncharacterized protein</fullName>
    </submittedName>
</protein>
<dbReference type="EMBL" id="JASCZI010273334">
    <property type="protein sequence ID" value="MED6224664.1"/>
    <property type="molecule type" value="Genomic_DNA"/>
</dbReference>
<proteinExistence type="predicted"/>
<dbReference type="Proteomes" id="UP001341840">
    <property type="component" value="Unassembled WGS sequence"/>
</dbReference>
<accession>A0ABU6ZRU9</accession>
<name>A0ABU6ZRU9_9FABA</name>
<comment type="caution">
    <text evidence="1">The sequence shown here is derived from an EMBL/GenBank/DDBJ whole genome shotgun (WGS) entry which is preliminary data.</text>
</comment>
<reference evidence="1 2" key="1">
    <citation type="journal article" date="2023" name="Plants (Basel)">
        <title>Bridging the Gap: Combining Genomics and Transcriptomics Approaches to Understand Stylosanthes scabra, an Orphan Legume from the Brazilian Caatinga.</title>
        <authorList>
            <person name="Ferreira-Neto J.R.C."/>
            <person name="da Silva M.D."/>
            <person name="Binneck E."/>
            <person name="de Melo N.F."/>
            <person name="da Silva R.H."/>
            <person name="de Melo A.L.T.M."/>
            <person name="Pandolfi V."/>
            <person name="Bustamante F.O."/>
            <person name="Brasileiro-Vidal A.C."/>
            <person name="Benko-Iseppon A.M."/>
        </authorList>
    </citation>
    <scope>NUCLEOTIDE SEQUENCE [LARGE SCALE GENOMIC DNA]</scope>
    <source>
        <tissue evidence="1">Leaves</tissue>
    </source>
</reference>
<sequence length="189" mass="22211">MEPRRKAKEIGRLRRRGCLRNVVGVNCEGEGRSRVGGLAVLWEDSLKVEIITMSLNHIDMVILKEGDEKPWRSTGTSTKSWNRRRSWAGYWLHTLKLEDSESQFNKMSYCTWALWDTTSHGQTIKAGMQIYMKDTNGTRNERRKRSHKFIFEEAWLSNEDCKEVVKRSWLLEIQGIKEKMNNCCRVLQE</sequence>